<protein>
    <submittedName>
        <fullName evidence="2">Type II toxin-antitoxin system RelE/ParE family toxin</fullName>
    </submittedName>
</protein>
<name>A0A2M6XRW0_9BACT</name>
<evidence type="ECO:0000256" key="1">
    <source>
        <dbReference type="SAM" id="Phobius"/>
    </source>
</evidence>
<feature type="transmembrane region" description="Helical" evidence="1">
    <location>
        <begin position="80"/>
        <end position="97"/>
    </location>
</feature>
<dbReference type="Pfam" id="PF05973">
    <property type="entry name" value="Gp49"/>
    <property type="match status" value="1"/>
</dbReference>
<evidence type="ECO:0000313" key="2">
    <source>
        <dbReference type="EMBL" id="PIU10377.1"/>
    </source>
</evidence>
<comment type="caution">
    <text evidence="2">The sequence shown here is derived from an EMBL/GenBank/DDBJ whole genome shotgun (WGS) entry which is preliminary data.</text>
</comment>
<accession>A0A2M6XRW0</accession>
<dbReference type="EMBL" id="PEXX01000053">
    <property type="protein sequence ID" value="PIU10377.1"/>
    <property type="molecule type" value="Genomic_DNA"/>
</dbReference>
<organism evidence="2 3">
    <name type="scientific">Candidatus Kuenenbacteria bacterium CG08_land_8_20_14_0_20_37_23</name>
    <dbReference type="NCBI Taxonomy" id="1974617"/>
    <lineage>
        <taxon>Bacteria</taxon>
        <taxon>Candidatus Kueneniibacteriota</taxon>
    </lineage>
</organism>
<dbReference type="AlphaFoldDB" id="A0A2M6XRW0"/>
<gene>
    <name evidence="2" type="ORF">COT27_03540</name>
</gene>
<keyword evidence="1" id="KW-0812">Transmembrane</keyword>
<keyword evidence="1" id="KW-0472">Membrane</keyword>
<evidence type="ECO:0000313" key="3">
    <source>
        <dbReference type="Proteomes" id="UP000230586"/>
    </source>
</evidence>
<proteinExistence type="predicted"/>
<reference evidence="3" key="1">
    <citation type="submission" date="2017-09" db="EMBL/GenBank/DDBJ databases">
        <title>Depth-based differentiation of microbial function through sediment-hosted aquifers and enrichment of novel symbionts in the deep terrestrial subsurface.</title>
        <authorList>
            <person name="Probst A.J."/>
            <person name="Ladd B."/>
            <person name="Jarett J.K."/>
            <person name="Geller-Mcgrath D.E."/>
            <person name="Sieber C.M.K."/>
            <person name="Emerson J.B."/>
            <person name="Anantharaman K."/>
            <person name="Thomas B.C."/>
            <person name="Malmstrom R."/>
            <person name="Stieglmeier M."/>
            <person name="Klingl A."/>
            <person name="Woyke T."/>
            <person name="Ryan C.M."/>
            <person name="Banfield J.F."/>
        </authorList>
    </citation>
    <scope>NUCLEOTIDE SEQUENCE [LARGE SCALE GENOMIC DNA]</scope>
</reference>
<keyword evidence="1" id="KW-1133">Transmembrane helix</keyword>
<dbReference type="Proteomes" id="UP000230586">
    <property type="component" value="Unassembled WGS sequence"/>
</dbReference>
<sequence length="126" mass="15331">MIYNENEKEYQVKFYQNSQSSKSAVFDYVENLDLKAKAKVLKYIEFLRQHQGYLDEPYSRHIKGKIRELWVDFGRQRHRIFYVMFIKKTIILLYAFLKKTDKTPIAEIKKAENNYFDAINNQKLYE</sequence>
<dbReference type="InterPro" id="IPR009241">
    <property type="entry name" value="HigB-like"/>
</dbReference>